<evidence type="ECO:0000313" key="3">
    <source>
        <dbReference type="Proteomes" id="UP001255856"/>
    </source>
</evidence>
<keyword evidence="3" id="KW-1185">Reference proteome</keyword>
<protein>
    <submittedName>
        <fullName evidence="2">Uncharacterized protein</fullName>
    </submittedName>
</protein>
<accession>A0AAD9IHD6</accession>
<dbReference type="AlphaFoldDB" id="A0AAD9IHD6"/>
<feature type="transmembrane region" description="Helical" evidence="1">
    <location>
        <begin position="56"/>
        <end position="84"/>
    </location>
</feature>
<name>A0AAD9IHD6_PROWI</name>
<evidence type="ECO:0000256" key="1">
    <source>
        <dbReference type="SAM" id="Phobius"/>
    </source>
</evidence>
<keyword evidence="1" id="KW-0812">Transmembrane</keyword>
<proteinExistence type="predicted"/>
<feature type="transmembrane region" description="Helical" evidence="1">
    <location>
        <begin position="96"/>
        <end position="114"/>
    </location>
</feature>
<reference evidence="2" key="1">
    <citation type="submission" date="2021-01" db="EMBL/GenBank/DDBJ databases">
        <authorList>
            <person name="Eckstrom K.M.E."/>
        </authorList>
    </citation>
    <scope>NUCLEOTIDE SEQUENCE</scope>
    <source>
        <strain evidence="2">UVCC 0001</strain>
    </source>
</reference>
<keyword evidence="1" id="KW-0472">Membrane</keyword>
<keyword evidence="1" id="KW-1133">Transmembrane helix</keyword>
<organism evidence="2 3">
    <name type="scientific">Prototheca wickerhamii</name>
    <dbReference type="NCBI Taxonomy" id="3111"/>
    <lineage>
        <taxon>Eukaryota</taxon>
        <taxon>Viridiplantae</taxon>
        <taxon>Chlorophyta</taxon>
        <taxon>core chlorophytes</taxon>
        <taxon>Trebouxiophyceae</taxon>
        <taxon>Chlorellales</taxon>
        <taxon>Chlorellaceae</taxon>
        <taxon>Prototheca</taxon>
    </lineage>
</organism>
<dbReference type="Proteomes" id="UP001255856">
    <property type="component" value="Unassembled WGS sequence"/>
</dbReference>
<gene>
    <name evidence="2" type="ORF">QBZ16_003356</name>
</gene>
<comment type="caution">
    <text evidence="2">The sequence shown here is derived from an EMBL/GenBank/DDBJ whole genome shotgun (WGS) entry which is preliminary data.</text>
</comment>
<evidence type="ECO:0000313" key="2">
    <source>
        <dbReference type="EMBL" id="KAK2078516.1"/>
    </source>
</evidence>
<sequence>MERLKMVRWAVEDRQRAIGKRLGYNGFVRDDRDSCWVFDSRHVPESRVWARQPANFAWFLAALSLQAVLPVTILFSIVVPLYFAWGRWIEWKLCPVAVATYVSLFLKFPPWVLWSGEFFWVWPGFI</sequence>
<dbReference type="EMBL" id="JASFZW010000004">
    <property type="protein sequence ID" value="KAK2078516.1"/>
    <property type="molecule type" value="Genomic_DNA"/>
</dbReference>